<protein>
    <submittedName>
        <fullName evidence="2">Winged helix-turn-helix domain-containing protein</fullName>
    </submittedName>
</protein>
<sequence>MRRGKIEIMVDILNVVKKSQVTKTAIVYNANLNFNRADQYINMMMDVGLVEKTSNKYSITDLGSEYLYKINDMGSIFSAEF</sequence>
<dbReference type="Proteomes" id="UP001056766">
    <property type="component" value="Unassembled WGS sequence"/>
</dbReference>
<proteinExistence type="predicted"/>
<accession>A0A9E5DAZ5</accession>
<dbReference type="AlphaFoldDB" id="A0A9E5DAZ5"/>
<dbReference type="EMBL" id="JAGSOI010000006">
    <property type="protein sequence ID" value="MCM1985888.1"/>
    <property type="molecule type" value="Genomic_DNA"/>
</dbReference>
<dbReference type="InterPro" id="IPR036388">
    <property type="entry name" value="WH-like_DNA-bd_sf"/>
</dbReference>
<dbReference type="InterPro" id="IPR038723">
    <property type="entry name" value="ArnR1-like_HTH"/>
</dbReference>
<dbReference type="Gene3D" id="1.10.10.10">
    <property type="entry name" value="Winged helix-like DNA-binding domain superfamily/Winged helix DNA-binding domain"/>
    <property type="match status" value="1"/>
</dbReference>
<dbReference type="SUPFAM" id="SSF46785">
    <property type="entry name" value="Winged helix' DNA-binding domain"/>
    <property type="match status" value="1"/>
</dbReference>
<evidence type="ECO:0000313" key="3">
    <source>
        <dbReference type="Proteomes" id="UP001056766"/>
    </source>
</evidence>
<dbReference type="InterPro" id="IPR036390">
    <property type="entry name" value="WH_DNA-bd_sf"/>
</dbReference>
<reference evidence="2" key="2">
    <citation type="submission" date="2021-04" db="EMBL/GenBank/DDBJ databases">
        <authorList>
            <person name="Dong X."/>
        </authorList>
    </citation>
    <scope>NUCLEOTIDE SEQUENCE</scope>
    <source>
        <strain evidence="2">LLY</strain>
    </source>
</reference>
<feature type="domain" description="ArnR1-like winged helix-turn-helix" evidence="1">
    <location>
        <begin position="2"/>
        <end position="73"/>
    </location>
</feature>
<dbReference type="RefSeq" id="WP_250867261.1">
    <property type="nucleotide sequence ID" value="NZ_JAGSOI010000006.1"/>
</dbReference>
<organism evidence="2 3">
    <name type="scientific">Methanococcoides seepicolus</name>
    <dbReference type="NCBI Taxonomy" id="2828780"/>
    <lineage>
        <taxon>Archaea</taxon>
        <taxon>Methanobacteriati</taxon>
        <taxon>Methanobacteriota</taxon>
        <taxon>Stenosarchaea group</taxon>
        <taxon>Methanomicrobia</taxon>
        <taxon>Methanosarcinales</taxon>
        <taxon>Methanosarcinaceae</taxon>
        <taxon>Methanococcoides</taxon>
    </lineage>
</organism>
<dbReference type="Pfam" id="PF14947">
    <property type="entry name" value="HTH_45"/>
    <property type="match status" value="1"/>
</dbReference>
<gene>
    <name evidence="2" type="ORF">KDK67_02485</name>
</gene>
<evidence type="ECO:0000259" key="1">
    <source>
        <dbReference type="Pfam" id="PF14947"/>
    </source>
</evidence>
<name>A0A9E5DAZ5_9EURY</name>
<comment type="caution">
    <text evidence="2">The sequence shown here is derived from an EMBL/GenBank/DDBJ whole genome shotgun (WGS) entry which is preliminary data.</text>
</comment>
<keyword evidence="3" id="KW-1185">Reference proteome</keyword>
<reference evidence="2" key="1">
    <citation type="journal article" date="2021" name="mSystems">
        <title>Bacteria and Archaea Synergistically Convert Glycine Betaine to Biogenic Methane in the Formosa Cold Seep of the South China Sea.</title>
        <authorList>
            <person name="Li L."/>
            <person name="Zhang W."/>
            <person name="Zhang S."/>
            <person name="Song L."/>
            <person name="Sun Q."/>
            <person name="Zhang H."/>
            <person name="Xiang H."/>
            <person name="Dong X."/>
        </authorList>
    </citation>
    <scope>NUCLEOTIDE SEQUENCE</scope>
    <source>
        <strain evidence="2">LLY</strain>
    </source>
</reference>
<evidence type="ECO:0000313" key="2">
    <source>
        <dbReference type="EMBL" id="MCM1985888.1"/>
    </source>
</evidence>